<dbReference type="Proteomes" id="UP001165960">
    <property type="component" value="Unassembled WGS sequence"/>
</dbReference>
<organism evidence="1 2">
    <name type="scientific">Entomophthora muscae</name>
    <dbReference type="NCBI Taxonomy" id="34485"/>
    <lineage>
        <taxon>Eukaryota</taxon>
        <taxon>Fungi</taxon>
        <taxon>Fungi incertae sedis</taxon>
        <taxon>Zoopagomycota</taxon>
        <taxon>Entomophthoromycotina</taxon>
        <taxon>Entomophthoromycetes</taxon>
        <taxon>Entomophthorales</taxon>
        <taxon>Entomophthoraceae</taxon>
        <taxon>Entomophthora</taxon>
    </lineage>
</organism>
<accession>A0ACC2RRT7</accession>
<reference evidence="1" key="1">
    <citation type="submission" date="2022-04" db="EMBL/GenBank/DDBJ databases">
        <title>Genome of the entomopathogenic fungus Entomophthora muscae.</title>
        <authorList>
            <person name="Elya C."/>
            <person name="Lovett B.R."/>
            <person name="Lee E."/>
            <person name="Macias A.M."/>
            <person name="Hajek A.E."/>
            <person name="De Bivort B.L."/>
            <person name="Kasson M.T."/>
            <person name="De Fine Licht H.H."/>
            <person name="Stajich J.E."/>
        </authorList>
    </citation>
    <scope>NUCLEOTIDE SEQUENCE</scope>
    <source>
        <strain evidence="1">Berkeley</strain>
    </source>
</reference>
<proteinExistence type="predicted"/>
<gene>
    <name evidence="1" type="primary">CLP1</name>
    <name evidence="1" type="ORF">DSO57_1031294</name>
</gene>
<comment type="caution">
    <text evidence="1">The sequence shown here is derived from an EMBL/GenBank/DDBJ whole genome shotgun (WGS) entry which is preliminary data.</text>
</comment>
<evidence type="ECO:0000313" key="2">
    <source>
        <dbReference type="Proteomes" id="UP001165960"/>
    </source>
</evidence>
<keyword evidence="2" id="KW-1185">Reference proteome</keyword>
<protein>
    <submittedName>
        <fullName evidence="1">Cleavage polyadenylation factor subunit clp1</fullName>
        <ecNumber evidence="1">2.7.1.78</ecNumber>
    </submittedName>
</protein>
<name>A0ACC2RRT7_9FUNG</name>
<dbReference type="EC" id="2.7.1.78" evidence="1"/>
<dbReference type="EMBL" id="QTSX02006613">
    <property type="protein sequence ID" value="KAJ9052733.1"/>
    <property type="molecule type" value="Genomic_DNA"/>
</dbReference>
<keyword evidence="1" id="KW-0808">Transferase</keyword>
<sequence length="438" mass="48047">MTTAQPGAAEKKSWSLTKEQELRLEVSSKETLKLKLVSGTAEIFGTELGKDVWYNFTDQKLAVFTWHGCELTAEGSCAVDYIADETPMNSYINIHLALEGLRTKSAADNTKGPRVLIVGPKDSGKSSLAKILLSYAVRQGREPVFIALDPNEGSITMPGCLSAIPLKHQLDVELGMANVLSATSEDDAVPQPLVYYYGYPSPADNIKLYHIQVDRLGEMLNKRLESDKENRVSGCIIDTCGLADDIGFNAHTHAIKALDANVVMVVGHERLYSDLLRANKDNNNITILRLAKSGGVVNRDPVLMRHLQMKSIREYFYGCPGHDLSPSPNIVKFEDVNIFKVGEGVLAPSSALPVGMDRKVNETMLAKVELGDNLLHAVLAVCSADSQDEAVLLRANVHGFVYISEIDASKQIMTLLMPCPGRLPKTFLLMGSFRWIES</sequence>
<evidence type="ECO:0000313" key="1">
    <source>
        <dbReference type="EMBL" id="KAJ9052733.1"/>
    </source>
</evidence>